<accession>A0A1I4T2Z7</accession>
<dbReference type="OrthoDB" id="6295523at2"/>
<dbReference type="EMBL" id="FOUE01000006">
    <property type="protein sequence ID" value="SFM71039.1"/>
    <property type="molecule type" value="Genomic_DNA"/>
</dbReference>
<evidence type="ECO:0000313" key="3">
    <source>
        <dbReference type="Proteomes" id="UP000198519"/>
    </source>
</evidence>
<evidence type="ECO:0000313" key="2">
    <source>
        <dbReference type="EMBL" id="SFM71039.1"/>
    </source>
</evidence>
<evidence type="ECO:0000256" key="1">
    <source>
        <dbReference type="SAM" id="Phobius"/>
    </source>
</evidence>
<sequence>MELSDIAINVAFTIIFCWSMFWTFLVWGFGIHNFTRKHNKVLGAVGMALWWGLMLGHVAAIYAIWGTSYSVGLVTGCLVVAHVFYGLTFARDVSTA</sequence>
<dbReference type="Proteomes" id="UP000198519">
    <property type="component" value="Unassembled WGS sequence"/>
</dbReference>
<dbReference type="AlphaFoldDB" id="A0A1I4T2Z7"/>
<reference evidence="3" key="1">
    <citation type="submission" date="2016-10" db="EMBL/GenBank/DDBJ databases">
        <authorList>
            <person name="Varghese N."/>
            <person name="Submissions S."/>
        </authorList>
    </citation>
    <scope>NUCLEOTIDE SEQUENCE [LARGE SCALE GENOMIC DNA]</scope>
    <source>
        <strain evidence="3">CGMCC 1.7061</strain>
    </source>
</reference>
<protein>
    <submittedName>
        <fullName evidence="2">Uncharacterized protein</fullName>
    </submittedName>
</protein>
<feature type="transmembrane region" description="Helical" evidence="1">
    <location>
        <begin position="6"/>
        <end position="29"/>
    </location>
</feature>
<name>A0A1I4T2Z7_9GAMM</name>
<feature type="transmembrane region" description="Helical" evidence="1">
    <location>
        <begin position="71"/>
        <end position="90"/>
    </location>
</feature>
<keyword evidence="1" id="KW-0812">Transmembrane</keyword>
<proteinExistence type="predicted"/>
<feature type="transmembrane region" description="Helical" evidence="1">
    <location>
        <begin position="41"/>
        <end position="65"/>
    </location>
</feature>
<keyword evidence="1" id="KW-1133">Transmembrane helix</keyword>
<organism evidence="2 3">
    <name type="scientific">Marinobacter zhejiangensis</name>
    <dbReference type="NCBI Taxonomy" id="488535"/>
    <lineage>
        <taxon>Bacteria</taxon>
        <taxon>Pseudomonadati</taxon>
        <taxon>Pseudomonadota</taxon>
        <taxon>Gammaproteobacteria</taxon>
        <taxon>Pseudomonadales</taxon>
        <taxon>Marinobacteraceae</taxon>
        <taxon>Marinobacter</taxon>
    </lineage>
</organism>
<gene>
    <name evidence="2" type="ORF">SAMN04487963_3462</name>
</gene>
<keyword evidence="3" id="KW-1185">Reference proteome</keyword>
<keyword evidence="1" id="KW-0472">Membrane</keyword>
<dbReference type="RefSeq" id="WP_092026070.1">
    <property type="nucleotide sequence ID" value="NZ_FOUE01000006.1"/>
</dbReference>